<dbReference type="Gene3D" id="3.90.15.10">
    <property type="entry name" value="Topoisomerase I, Chain A, domain 3"/>
    <property type="match status" value="1"/>
</dbReference>
<dbReference type="PROSITE" id="PS52038">
    <property type="entry name" value="TOPO_IB_2"/>
    <property type="match status" value="1"/>
</dbReference>
<dbReference type="GO" id="GO:0007059">
    <property type="term" value="P:chromosome segregation"/>
    <property type="evidence" value="ECO:0007669"/>
    <property type="project" value="TreeGrafter"/>
</dbReference>
<evidence type="ECO:0000256" key="1">
    <source>
        <dbReference type="ARBA" id="ARBA00000213"/>
    </source>
</evidence>
<accession>A0AAV9CR67</accession>
<dbReference type="Pfam" id="PF01028">
    <property type="entry name" value="Topoisom_I"/>
    <property type="match status" value="1"/>
</dbReference>
<dbReference type="GO" id="GO:0006260">
    <property type="term" value="P:DNA replication"/>
    <property type="evidence" value="ECO:0007669"/>
    <property type="project" value="TreeGrafter"/>
</dbReference>
<comment type="caution">
    <text evidence="9">The sequence shown here is derived from an EMBL/GenBank/DDBJ whole genome shotgun (WGS) entry which is preliminary data.</text>
</comment>
<dbReference type="InterPro" id="IPR014711">
    <property type="entry name" value="TopoI_cat_a-hlx-sub_euk"/>
</dbReference>
<evidence type="ECO:0000256" key="7">
    <source>
        <dbReference type="PROSITE-ProRule" id="PRU01382"/>
    </source>
</evidence>
<dbReference type="PANTHER" id="PTHR10290">
    <property type="entry name" value="DNA TOPOISOMERASE I"/>
    <property type="match status" value="1"/>
</dbReference>
<keyword evidence="4" id="KW-0799">Topoisomerase</keyword>
<dbReference type="Proteomes" id="UP001180020">
    <property type="component" value="Unassembled WGS sequence"/>
</dbReference>
<evidence type="ECO:0000256" key="5">
    <source>
        <dbReference type="ARBA" id="ARBA00023125"/>
    </source>
</evidence>
<comment type="similarity">
    <text evidence="2">Belongs to the type IB topoisomerase family.</text>
</comment>
<keyword evidence="5 7" id="KW-0238">DNA-binding</keyword>
<proteinExistence type="inferred from homology"/>
<comment type="caution">
    <text evidence="7">Lacks conserved residue(s) required for the propagation of feature annotation.</text>
</comment>
<dbReference type="InterPro" id="IPR011010">
    <property type="entry name" value="DNA_brk_join_enz"/>
</dbReference>
<dbReference type="SUPFAM" id="SSF56349">
    <property type="entry name" value="DNA breaking-rejoining enzymes"/>
    <property type="match status" value="1"/>
</dbReference>
<dbReference type="InterPro" id="IPR013500">
    <property type="entry name" value="TopoI_cat_euk"/>
</dbReference>
<reference evidence="9" key="2">
    <citation type="submission" date="2023-06" db="EMBL/GenBank/DDBJ databases">
        <authorList>
            <person name="Ma L."/>
            <person name="Liu K.-W."/>
            <person name="Li Z."/>
            <person name="Hsiao Y.-Y."/>
            <person name="Qi Y."/>
            <person name="Fu T."/>
            <person name="Tang G."/>
            <person name="Zhang D."/>
            <person name="Sun W.-H."/>
            <person name="Liu D.-K."/>
            <person name="Li Y."/>
            <person name="Chen G.-Z."/>
            <person name="Liu X.-D."/>
            <person name="Liao X.-Y."/>
            <person name="Jiang Y.-T."/>
            <person name="Yu X."/>
            <person name="Hao Y."/>
            <person name="Huang J."/>
            <person name="Zhao X.-W."/>
            <person name="Ke S."/>
            <person name="Chen Y.-Y."/>
            <person name="Wu W.-L."/>
            <person name="Hsu J.-L."/>
            <person name="Lin Y.-F."/>
            <person name="Huang M.-D."/>
            <person name="Li C.-Y."/>
            <person name="Huang L."/>
            <person name="Wang Z.-W."/>
            <person name="Zhao X."/>
            <person name="Zhong W.-Y."/>
            <person name="Peng D.-H."/>
            <person name="Ahmad S."/>
            <person name="Lan S."/>
            <person name="Zhang J.-S."/>
            <person name="Tsai W.-C."/>
            <person name="Van De Peer Y."/>
            <person name="Liu Z.-J."/>
        </authorList>
    </citation>
    <scope>NUCLEOTIDE SEQUENCE</scope>
    <source>
        <strain evidence="9">CP</strain>
        <tissue evidence="9">Leaves</tissue>
    </source>
</reference>
<evidence type="ECO:0000313" key="9">
    <source>
        <dbReference type="EMBL" id="KAK1291341.1"/>
    </source>
</evidence>
<evidence type="ECO:0000256" key="2">
    <source>
        <dbReference type="ARBA" id="ARBA00006645"/>
    </source>
</evidence>
<evidence type="ECO:0000256" key="3">
    <source>
        <dbReference type="ARBA" id="ARBA00012891"/>
    </source>
</evidence>
<keyword evidence="6" id="KW-0413">Isomerase</keyword>
<dbReference type="PRINTS" id="PR00416">
    <property type="entry name" value="EUTPISMRASEI"/>
</dbReference>
<dbReference type="InterPro" id="IPR001631">
    <property type="entry name" value="TopoI"/>
</dbReference>
<dbReference type="InterPro" id="IPR051062">
    <property type="entry name" value="Topoisomerase_IB"/>
</dbReference>
<dbReference type="PANTHER" id="PTHR10290:SF23">
    <property type="entry name" value="DNA TOPOISOMERASE 1 BETA"/>
    <property type="match status" value="1"/>
</dbReference>
<dbReference type="GO" id="GO:0003677">
    <property type="term" value="F:DNA binding"/>
    <property type="evidence" value="ECO:0007669"/>
    <property type="project" value="UniProtKB-UniRule"/>
</dbReference>
<evidence type="ECO:0000313" key="10">
    <source>
        <dbReference type="Proteomes" id="UP001180020"/>
    </source>
</evidence>
<comment type="catalytic activity">
    <reaction evidence="1">
        <text>ATP-independent breakage of single-stranded DNA, followed by passage and rejoining.</text>
        <dbReference type="EC" id="5.6.2.1"/>
    </reaction>
</comment>
<name>A0AAV9CR67_ACOCL</name>
<feature type="domain" description="DNA topoisomerase I catalytic core eukaryotic-type" evidence="8">
    <location>
        <begin position="5"/>
        <end position="62"/>
    </location>
</feature>
<evidence type="ECO:0000256" key="6">
    <source>
        <dbReference type="ARBA" id="ARBA00023235"/>
    </source>
</evidence>
<keyword evidence="10" id="KW-1185">Reference proteome</keyword>
<organism evidence="9 10">
    <name type="scientific">Acorus calamus</name>
    <name type="common">Sweet flag</name>
    <dbReference type="NCBI Taxonomy" id="4465"/>
    <lineage>
        <taxon>Eukaryota</taxon>
        <taxon>Viridiplantae</taxon>
        <taxon>Streptophyta</taxon>
        <taxon>Embryophyta</taxon>
        <taxon>Tracheophyta</taxon>
        <taxon>Spermatophyta</taxon>
        <taxon>Magnoliopsida</taxon>
        <taxon>Liliopsida</taxon>
        <taxon>Acoraceae</taxon>
        <taxon>Acorus</taxon>
    </lineage>
</organism>
<sequence>MEIALDFTNKDITKRQIAVATYLIDKLALRAGNEKDDDEADTVGCCTLKVENVSLLPPNKIQK</sequence>
<evidence type="ECO:0000256" key="4">
    <source>
        <dbReference type="ARBA" id="ARBA00023029"/>
    </source>
</evidence>
<gene>
    <name evidence="9" type="primary">TOP1</name>
    <name evidence="9" type="ORF">QJS10_CPB17g01065</name>
</gene>
<dbReference type="GO" id="GO:0006265">
    <property type="term" value="P:DNA topological change"/>
    <property type="evidence" value="ECO:0007669"/>
    <property type="project" value="InterPro"/>
</dbReference>
<dbReference type="GO" id="GO:0003917">
    <property type="term" value="F:DNA topoisomerase type I (single strand cut, ATP-independent) activity"/>
    <property type="evidence" value="ECO:0007669"/>
    <property type="project" value="UniProtKB-EC"/>
</dbReference>
<dbReference type="GO" id="GO:0005730">
    <property type="term" value="C:nucleolus"/>
    <property type="evidence" value="ECO:0007669"/>
    <property type="project" value="TreeGrafter"/>
</dbReference>
<reference evidence="9" key="1">
    <citation type="journal article" date="2023" name="Nat. Commun.">
        <title>Diploid and tetraploid genomes of Acorus and the evolution of monocots.</title>
        <authorList>
            <person name="Ma L."/>
            <person name="Liu K.W."/>
            <person name="Li Z."/>
            <person name="Hsiao Y.Y."/>
            <person name="Qi Y."/>
            <person name="Fu T."/>
            <person name="Tang G.D."/>
            <person name="Zhang D."/>
            <person name="Sun W.H."/>
            <person name="Liu D.K."/>
            <person name="Li Y."/>
            <person name="Chen G.Z."/>
            <person name="Liu X.D."/>
            <person name="Liao X.Y."/>
            <person name="Jiang Y.T."/>
            <person name="Yu X."/>
            <person name="Hao Y."/>
            <person name="Huang J."/>
            <person name="Zhao X.W."/>
            <person name="Ke S."/>
            <person name="Chen Y.Y."/>
            <person name="Wu W.L."/>
            <person name="Hsu J.L."/>
            <person name="Lin Y.F."/>
            <person name="Huang M.D."/>
            <person name="Li C.Y."/>
            <person name="Huang L."/>
            <person name="Wang Z.W."/>
            <person name="Zhao X."/>
            <person name="Zhong W.Y."/>
            <person name="Peng D.H."/>
            <person name="Ahmad S."/>
            <person name="Lan S."/>
            <person name="Zhang J.S."/>
            <person name="Tsai W.C."/>
            <person name="Van de Peer Y."/>
            <person name="Liu Z.J."/>
        </authorList>
    </citation>
    <scope>NUCLEOTIDE SEQUENCE</scope>
    <source>
        <strain evidence="9">CP</strain>
    </source>
</reference>
<dbReference type="EMBL" id="JAUJYO010000017">
    <property type="protein sequence ID" value="KAK1291341.1"/>
    <property type="molecule type" value="Genomic_DNA"/>
</dbReference>
<protein>
    <recommendedName>
        <fullName evidence="3">DNA topoisomerase</fullName>
        <ecNumber evidence="3">5.6.2.1</ecNumber>
    </recommendedName>
</protein>
<dbReference type="EC" id="5.6.2.1" evidence="3"/>
<dbReference type="AlphaFoldDB" id="A0AAV9CR67"/>
<evidence type="ECO:0000259" key="8">
    <source>
        <dbReference type="Pfam" id="PF01028"/>
    </source>
</evidence>